<dbReference type="EMBL" id="LXQA010363290">
    <property type="protein sequence ID" value="MCI46822.1"/>
    <property type="molecule type" value="Genomic_DNA"/>
</dbReference>
<accession>A0A392SEF1</accession>
<evidence type="ECO:0000313" key="2">
    <source>
        <dbReference type="Proteomes" id="UP000265520"/>
    </source>
</evidence>
<organism evidence="1 2">
    <name type="scientific">Trifolium medium</name>
    <dbReference type="NCBI Taxonomy" id="97028"/>
    <lineage>
        <taxon>Eukaryota</taxon>
        <taxon>Viridiplantae</taxon>
        <taxon>Streptophyta</taxon>
        <taxon>Embryophyta</taxon>
        <taxon>Tracheophyta</taxon>
        <taxon>Spermatophyta</taxon>
        <taxon>Magnoliopsida</taxon>
        <taxon>eudicotyledons</taxon>
        <taxon>Gunneridae</taxon>
        <taxon>Pentapetalae</taxon>
        <taxon>rosids</taxon>
        <taxon>fabids</taxon>
        <taxon>Fabales</taxon>
        <taxon>Fabaceae</taxon>
        <taxon>Papilionoideae</taxon>
        <taxon>50 kb inversion clade</taxon>
        <taxon>NPAAA clade</taxon>
        <taxon>Hologalegina</taxon>
        <taxon>IRL clade</taxon>
        <taxon>Trifolieae</taxon>
        <taxon>Trifolium</taxon>
    </lineage>
</organism>
<proteinExistence type="predicted"/>
<name>A0A392SEF1_9FABA</name>
<reference evidence="1 2" key="1">
    <citation type="journal article" date="2018" name="Front. Plant Sci.">
        <title>Red Clover (Trifolium pratense) and Zigzag Clover (T. medium) - A Picture of Genomic Similarities and Differences.</title>
        <authorList>
            <person name="Dluhosova J."/>
            <person name="Istvanek J."/>
            <person name="Nedelnik J."/>
            <person name="Repkova J."/>
        </authorList>
    </citation>
    <scope>NUCLEOTIDE SEQUENCE [LARGE SCALE GENOMIC DNA]</scope>
    <source>
        <strain evidence="2">cv. 10/8</strain>
        <tissue evidence="1">Leaf</tissue>
    </source>
</reference>
<comment type="caution">
    <text evidence="1">The sequence shown here is derived from an EMBL/GenBank/DDBJ whole genome shotgun (WGS) entry which is preliminary data.</text>
</comment>
<dbReference type="Proteomes" id="UP000265520">
    <property type="component" value="Unassembled WGS sequence"/>
</dbReference>
<feature type="non-terminal residue" evidence="1">
    <location>
        <position position="1"/>
    </location>
</feature>
<sequence length="45" mass="5117">PAHSEVDVPEALLQNLELRGRTFRVCLLFPESILQTCRQDSSEAF</sequence>
<protein>
    <submittedName>
        <fullName evidence="1">Uncharacterized protein</fullName>
    </submittedName>
</protein>
<dbReference type="AlphaFoldDB" id="A0A392SEF1"/>
<evidence type="ECO:0000313" key="1">
    <source>
        <dbReference type="EMBL" id="MCI46822.1"/>
    </source>
</evidence>
<keyword evidence="2" id="KW-1185">Reference proteome</keyword>